<dbReference type="InterPro" id="IPR000702">
    <property type="entry name" value="Ribosomal_uL6-like"/>
</dbReference>
<dbReference type="InterPro" id="IPR036789">
    <property type="entry name" value="Ribosomal_uL6-like_a/b-dom_sf"/>
</dbReference>
<dbReference type="GO" id="GO:0019843">
    <property type="term" value="F:rRNA binding"/>
    <property type="evidence" value="ECO:0007669"/>
    <property type="project" value="InterPro"/>
</dbReference>
<keyword evidence="3 4" id="KW-0687">Ribonucleoprotein</keyword>
<dbReference type="PIRSF" id="PIRSF002162">
    <property type="entry name" value="Ribosomal_L6"/>
    <property type="match status" value="1"/>
</dbReference>
<proteinExistence type="inferred from homology"/>
<evidence type="ECO:0000256" key="3">
    <source>
        <dbReference type="ARBA" id="ARBA00023274"/>
    </source>
</evidence>
<dbReference type="PANTHER" id="PTHR11655:SF14">
    <property type="entry name" value="LARGE RIBOSOMAL SUBUNIT PROTEIN UL6M"/>
    <property type="match status" value="1"/>
</dbReference>
<gene>
    <name evidence="6" type="primary">rpl6</name>
</gene>
<dbReference type="SUPFAM" id="SSF56053">
    <property type="entry name" value="Ribosomal protein L6"/>
    <property type="match status" value="2"/>
</dbReference>
<evidence type="ECO:0000256" key="1">
    <source>
        <dbReference type="ARBA" id="ARBA00009356"/>
    </source>
</evidence>
<dbReference type="InterPro" id="IPR002358">
    <property type="entry name" value="Ribosomal_uL6_CS"/>
</dbReference>
<dbReference type="PROSITE" id="PS00525">
    <property type="entry name" value="RIBOSOMAL_L6_1"/>
    <property type="match status" value="1"/>
</dbReference>
<protein>
    <submittedName>
        <fullName evidence="6">Ribosomal protein L6</fullName>
    </submittedName>
</protein>
<dbReference type="InterPro" id="IPR020040">
    <property type="entry name" value="Ribosomal_uL6_a/b-dom"/>
</dbReference>
<dbReference type="PANTHER" id="PTHR11655">
    <property type="entry name" value="60S/50S RIBOSOMAL PROTEIN L6/L9"/>
    <property type="match status" value="1"/>
</dbReference>
<evidence type="ECO:0000313" key="6">
    <source>
        <dbReference type="EMBL" id="AJF22871.1"/>
    </source>
</evidence>
<dbReference type="Pfam" id="PF00347">
    <property type="entry name" value="Ribosomal_L6"/>
    <property type="match status" value="2"/>
</dbReference>
<geneLocation type="mitochondrion" evidence="6"/>
<keyword evidence="2 4" id="KW-0689">Ribosomal protein</keyword>
<dbReference type="GO" id="GO:0006412">
    <property type="term" value="P:translation"/>
    <property type="evidence" value="ECO:0007669"/>
    <property type="project" value="InterPro"/>
</dbReference>
<dbReference type="GeneID" id="22976042"/>
<dbReference type="PRINTS" id="PR00059">
    <property type="entry name" value="RIBOSOMALL6"/>
</dbReference>
<dbReference type="GO" id="GO:0005762">
    <property type="term" value="C:mitochondrial large ribosomal subunit"/>
    <property type="evidence" value="ECO:0007669"/>
    <property type="project" value="TreeGrafter"/>
</dbReference>
<evidence type="ECO:0000256" key="2">
    <source>
        <dbReference type="ARBA" id="ARBA00022980"/>
    </source>
</evidence>
<feature type="domain" description="Large ribosomal subunit protein uL6 alpha-beta" evidence="5">
    <location>
        <begin position="11"/>
        <end position="80"/>
    </location>
</feature>
<dbReference type="InterPro" id="IPR019906">
    <property type="entry name" value="Ribosomal_uL6_bac-type"/>
</dbReference>
<dbReference type="AlphaFoldDB" id="A0A0B5GCQ5"/>
<dbReference type="EMBL" id="KP165387">
    <property type="protein sequence ID" value="AJF22871.1"/>
    <property type="molecule type" value="Genomic_DNA"/>
</dbReference>
<organism evidence="6">
    <name type="scientific">Malawimonas californiana</name>
    <name type="common">Flagellated protozoan</name>
    <dbReference type="NCBI Taxonomy" id="221722"/>
    <lineage>
        <taxon>Eukaryota</taxon>
        <taxon>Malawimonadida</taxon>
        <taxon>Malawimonadidae</taxon>
        <taxon>Malawimonas</taxon>
    </lineage>
</organism>
<reference evidence="6" key="1">
    <citation type="journal article" date="2014" name="Nucleic Acids Res.">
        <title>Widespread occurrence of organelle genome-encoded 5S rRNAs including permuted molecules.</title>
        <authorList>
            <person name="Valach M."/>
            <person name="Burger G."/>
            <person name="Gray M.W."/>
            <person name="Lang B.F."/>
        </authorList>
    </citation>
    <scope>NUCLEOTIDE SEQUENCE</scope>
    <source>
        <strain evidence="6">ATCC 50740</strain>
    </source>
</reference>
<evidence type="ECO:0000256" key="4">
    <source>
        <dbReference type="RuleBase" id="RU003869"/>
    </source>
</evidence>
<name>A0A0B5GCQ5_MALCL</name>
<dbReference type="RefSeq" id="YP_009118089.1">
    <property type="nucleotide sequence ID" value="NC_026311.1"/>
</dbReference>
<keyword evidence="6" id="KW-0496">Mitochondrion</keyword>
<feature type="domain" description="Large ribosomal subunit protein uL6 alpha-beta" evidence="5">
    <location>
        <begin position="88"/>
        <end position="161"/>
    </location>
</feature>
<sequence length="177" mass="20200">MSNIGKIPILIPNDVNIMIVDNYITIQGNMGISVNSFPNGITIAQKNNLLYIKTINREYDAVWGTFRSLIKNMIIGVTKGYIIKLKIIGIGYKASIIKNTLRLKIGYTNPMRIRIPLDVKIKCVRNTIIYLYSSNLQKIKEFATLVRSYKKPDPYKGKGIRFFNEVVVLKEGKKKTK</sequence>
<dbReference type="NCBIfam" id="TIGR03654">
    <property type="entry name" value="L6_bact"/>
    <property type="match status" value="1"/>
</dbReference>
<comment type="similarity">
    <text evidence="1 4">Belongs to the universal ribosomal protein uL6 family.</text>
</comment>
<dbReference type="Gene3D" id="3.90.930.12">
    <property type="entry name" value="Ribosomal protein L6, alpha-beta domain"/>
    <property type="match status" value="2"/>
</dbReference>
<accession>A0A0B5GCQ5</accession>
<evidence type="ECO:0000259" key="5">
    <source>
        <dbReference type="Pfam" id="PF00347"/>
    </source>
</evidence>
<dbReference type="GO" id="GO:0003735">
    <property type="term" value="F:structural constituent of ribosome"/>
    <property type="evidence" value="ECO:0007669"/>
    <property type="project" value="InterPro"/>
</dbReference>